<sequence length="67" mass="7790">NDFANALCVLISFKVRLEHDPALLKIHSAIYDRLVRMIVQHWDDAFEEDSRTLKVHISLVHGAKDYD</sequence>
<organism evidence="1 2">
    <name type="scientific">Pristionchus fissidentatus</name>
    <dbReference type="NCBI Taxonomy" id="1538716"/>
    <lineage>
        <taxon>Eukaryota</taxon>
        <taxon>Metazoa</taxon>
        <taxon>Ecdysozoa</taxon>
        <taxon>Nematoda</taxon>
        <taxon>Chromadorea</taxon>
        <taxon>Rhabditida</taxon>
        <taxon>Rhabditina</taxon>
        <taxon>Diplogasteromorpha</taxon>
        <taxon>Diplogasteroidea</taxon>
        <taxon>Neodiplogasteridae</taxon>
        <taxon>Pristionchus</taxon>
    </lineage>
</organism>
<dbReference type="AlphaFoldDB" id="A0AAV5WE18"/>
<feature type="non-terminal residue" evidence="1">
    <location>
        <position position="67"/>
    </location>
</feature>
<protein>
    <submittedName>
        <fullName evidence="1">Uncharacterized protein</fullName>
    </submittedName>
</protein>
<evidence type="ECO:0000313" key="1">
    <source>
        <dbReference type="EMBL" id="GMT30161.1"/>
    </source>
</evidence>
<comment type="caution">
    <text evidence="1">The sequence shown here is derived from an EMBL/GenBank/DDBJ whole genome shotgun (WGS) entry which is preliminary data.</text>
</comment>
<dbReference type="Proteomes" id="UP001432322">
    <property type="component" value="Unassembled WGS sequence"/>
</dbReference>
<gene>
    <name evidence="1" type="ORF">PFISCL1PPCAC_21458</name>
</gene>
<evidence type="ECO:0000313" key="2">
    <source>
        <dbReference type="Proteomes" id="UP001432322"/>
    </source>
</evidence>
<keyword evidence="2" id="KW-1185">Reference proteome</keyword>
<feature type="non-terminal residue" evidence="1">
    <location>
        <position position="1"/>
    </location>
</feature>
<proteinExistence type="predicted"/>
<accession>A0AAV5WE18</accession>
<dbReference type="EMBL" id="BTSY01000005">
    <property type="protein sequence ID" value="GMT30161.1"/>
    <property type="molecule type" value="Genomic_DNA"/>
</dbReference>
<name>A0AAV5WE18_9BILA</name>
<reference evidence="1" key="1">
    <citation type="submission" date="2023-10" db="EMBL/GenBank/DDBJ databases">
        <title>Genome assembly of Pristionchus species.</title>
        <authorList>
            <person name="Yoshida K."/>
            <person name="Sommer R.J."/>
        </authorList>
    </citation>
    <scope>NUCLEOTIDE SEQUENCE</scope>
    <source>
        <strain evidence="1">RS5133</strain>
    </source>
</reference>